<gene>
    <name evidence="7" type="ORF">BST11_07045</name>
    <name evidence="6" type="ORF">H7K38_19135</name>
</gene>
<dbReference type="InterPro" id="IPR000572">
    <property type="entry name" value="OxRdtase_Mopterin-bd_dom"/>
</dbReference>
<evidence type="ECO:0000256" key="3">
    <source>
        <dbReference type="ARBA" id="ARBA00022723"/>
    </source>
</evidence>
<name>A0AA41XSU1_9MYCO</name>
<evidence type="ECO:0000313" key="9">
    <source>
        <dbReference type="Proteomes" id="UP001141650"/>
    </source>
</evidence>
<organism evidence="6 9">
    <name type="scientific">Mycobacterium alsense</name>
    <dbReference type="NCBI Taxonomy" id="324058"/>
    <lineage>
        <taxon>Bacteria</taxon>
        <taxon>Bacillati</taxon>
        <taxon>Actinomycetota</taxon>
        <taxon>Actinomycetes</taxon>
        <taxon>Mycobacteriales</taxon>
        <taxon>Mycobacteriaceae</taxon>
        <taxon>Mycobacterium</taxon>
    </lineage>
</organism>
<evidence type="ECO:0000256" key="4">
    <source>
        <dbReference type="ARBA" id="ARBA00023002"/>
    </source>
</evidence>
<evidence type="ECO:0000313" key="7">
    <source>
        <dbReference type="EMBL" id="OQZ91919.1"/>
    </source>
</evidence>
<dbReference type="Proteomes" id="UP001141650">
    <property type="component" value="Unassembled WGS sequence"/>
</dbReference>
<dbReference type="InterPro" id="IPR044528">
    <property type="entry name" value="POD-like_MBL-fold"/>
</dbReference>
<dbReference type="Pfam" id="PF00581">
    <property type="entry name" value="Rhodanese"/>
    <property type="match status" value="3"/>
</dbReference>
<dbReference type="InterPro" id="IPR008335">
    <property type="entry name" value="Mopterin_OxRdtase_euk"/>
</dbReference>
<dbReference type="Gene3D" id="3.40.250.10">
    <property type="entry name" value="Rhodanese-like domain"/>
    <property type="match status" value="3"/>
</dbReference>
<dbReference type="Pfam" id="PF00753">
    <property type="entry name" value="Lactamase_B"/>
    <property type="match status" value="1"/>
</dbReference>
<sequence length="918" mass="98675">MIFTQHYLDCLSHASYLIGDETTGRAVVVDPRRDVEDYLGEAAQRGLRIERVIETHIHADFLSGHLELAAATGAPISFGEGADVEFPIEPLRDGQRISLGEVTLEILATPGHTPESICIVVYERADDEIPYGVLTGDTLFVGDVGRPDLYVAAGYSADALAATLYGSLHAKLLNLPDPTRVFPAHGAGSSCGKQLSNETSSTIGEQRRTNYALMTRDVDQFVAAVTEGQPVRPRYFAFAAHRNRERRPLLDANPVPLLDIGDVRERSQAGAVLLDSREPDDYACGHLRGAVNVGLRGRFAEWAGNVLSPERDIVLVGDDALACESKIRLARVGLDRVVGQLRDLAQVLAQRPELVEASARLTIEQLAELRGLEPRLQLVDVRGPQETARGTIPGAHCVPLPALTGSLGDLDPAEPVVVYCASGYRSMIAASALRASGFADVSDVIGGFAAWQGAGLPSSGGNAAESAGGTPQVGPRAAKAMVDDGALLLDVREPDEWCTEHAPTAILMPVGRVRDRQNELPRDRRIVVVCRSGGRSAAVATSLREAGFDAVNLAGGMCAWAAAGLPVVNRGGGSGLVVHQEDPLNCETSLQELVGGVVMPADHFYVRNHFATPVLDPERHELAVTGAVRRPLRLGLRDLNNLPAQSLIATLECAGNGRSQFDPPVAGERWRYGAASTAEWTGVPLAAILERAGLTAGAHDVVFRGADAGLVDGAVAPVRFERALSVADALASEALVAFAMNGEPLPLQHGRPVRLIVPGWYSVASVKWLTDIEVIDRPFDGFFQTRRYRFEWERDGAVVREPVRLQRVRALIAQPVDSASVPSGEFVVRGVAWSGAAPVEHVDVSIGGGPWQRARMIGEYRRHSWQWWELITRCDGRGVRTVRARATDGAGHTQPEKPEWNRLGYGGNAIQTISVVVE</sequence>
<dbReference type="GO" id="GO:0020037">
    <property type="term" value="F:heme binding"/>
    <property type="evidence" value="ECO:0007669"/>
    <property type="project" value="TreeGrafter"/>
</dbReference>
<evidence type="ECO:0000313" key="8">
    <source>
        <dbReference type="Proteomes" id="UP000192319"/>
    </source>
</evidence>
<dbReference type="Pfam" id="PF00174">
    <property type="entry name" value="Oxidored_molyb"/>
    <property type="match status" value="1"/>
</dbReference>
<keyword evidence="4" id="KW-0560">Oxidoreductase</keyword>
<accession>A0AA41XSU1</accession>
<dbReference type="InterPro" id="IPR001763">
    <property type="entry name" value="Rhodanese-like_dom"/>
</dbReference>
<comment type="caution">
    <text evidence="6">The sequence shown here is derived from an EMBL/GenBank/DDBJ whole genome shotgun (WGS) entry which is preliminary data.</text>
</comment>
<dbReference type="GO" id="GO:0008482">
    <property type="term" value="F:sulfite oxidase activity"/>
    <property type="evidence" value="ECO:0007669"/>
    <property type="project" value="TreeGrafter"/>
</dbReference>
<dbReference type="CDD" id="cd07724">
    <property type="entry name" value="POD-like_MBL-fold"/>
    <property type="match status" value="1"/>
</dbReference>
<dbReference type="InterPro" id="IPR001279">
    <property type="entry name" value="Metallo-B-lactamas"/>
</dbReference>
<comment type="cofactor">
    <cofactor evidence="1">
        <name>Mo-molybdopterin</name>
        <dbReference type="ChEBI" id="CHEBI:71302"/>
    </cofactor>
</comment>
<dbReference type="Proteomes" id="UP000192319">
    <property type="component" value="Unassembled WGS sequence"/>
</dbReference>
<dbReference type="InterPro" id="IPR036873">
    <property type="entry name" value="Rhodanese-like_dom_sf"/>
</dbReference>
<dbReference type="PANTHER" id="PTHR19372:SF7">
    <property type="entry name" value="SULFITE OXIDASE, MITOCHONDRIAL"/>
    <property type="match status" value="1"/>
</dbReference>
<evidence type="ECO:0000256" key="2">
    <source>
        <dbReference type="ARBA" id="ARBA00022505"/>
    </source>
</evidence>
<dbReference type="InterPro" id="IPR014756">
    <property type="entry name" value="Ig_E-set"/>
</dbReference>
<reference evidence="6" key="2">
    <citation type="submission" date="2020-07" db="EMBL/GenBank/DDBJ databases">
        <authorList>
            <person name="Pettersson B.M.F."/>
            <person name="Behra P.R.K."/>
            <person name="Ramesh M."/>
            <person name="Das S."/>
            <person name="Dasgupta S."/>
            <person name="Kirsebom L.A."/>
        </authorList>
    </citation>
    <scope>NUCLEOTIDE SEQUENCE</scope>
    <source>
        <strain evidence="6">CCUG 55640</strain>
    </source>
</reference>
<dbReference type="PRINTS" id="PR00407">
    <property type="entry name" value="EUMOPTERIN"/>
</dbReference>
<proteinExistence type="predicted"/>
<dbReference type="SMART" id="SM00450">
    <property type="entry name" value="RHOD"/>
    <property type="match status" value="3"/>
</dbReference>
<dbReference type="SUPFAM" id="SSF52821">
    <property type="entry name" value="Rhodanese/Cell cycle control phosphatase"/>
    <property type="match status" value="3"/>
</dbReference>
<reference evidence="7 8" key="1">
    <citation type="submission" date="2017-02" db="EMBL/GenBank/DDBJ databases">
        <title>The new phylogeny of genus Mycobacterium.</title>
        <authorList>
            <person name="Tortoli E."/>
            <person name="Trovato A."/>
            <person name="Cirillo D.M."/>
        </authorList>
    </citation>
    <scope>NUCLEOTIDE SEQUENCE [LARGE SCALE GENOMIC DNA]</scope>
    <source>
        <strain evidence="7 8">DSM 45230</strain>
    </source>
</reference>
<dbReference type="Gene3D" id="3.60.15.10">
    <property type="entry name" value="Ribonuclease Z/Hydroxyacylglutathione hydrolase-like"/>
    <property type="match status" value="1"/>
</dbReference>
<keyword evidence="8" id="KW-1185">Reference proteome</keyword>
<dbReference type="FunFam" id="3.60.15.10:FF:000030">
    <property type="entry name" value="Metallo-beta-lactamase family protein"/>
    <property type="match status" value="1"/>
</dbReference>
<protein>
    <submittedName>
        <fullName evidence="6">Molybdopterin-dependent oxidoreductase</fullName>
    </submittedName>
</protein>
<dbReference type="SUPFAM" id="SSF56281">
    <property type="entry name" value="Metallo-hydrolase/oxidoreductase"/>
    <property type="match status" value="1"/>
</dbReference>
<dbReference type="PANTHER" id="PTHR19372">
    <property type="entry name" value="SULFITE REDUCTASE"/>
    <property type="match status" value="1"/>
</dbReference>
<dbReference type="EMBL" id="MVHD01000007">
    <property type="protein sequence ID" value="OQZ91919.1"/>
    <property type="molecule type" value="Genomic_DNA"/>
</dbReference>
<dbReference type="GO" id="GO:0030151">
    <property type="term" value="F:molybdenum ion binding"/>
    <property type="evidence" value="ECO:0007669"/>
    <property type="project" value="InterPro"/>
</dbReference>
<dbReference type="Pfam" id="PF03404">
    <property type="entry name" value="Mo-co_dimer"/>
    <property type="match status" value="1"/>
</dbReference>
<dbReference type="SMART" id="SM00849">
    <property type="entry name" value="Lactamase_B"/>
    <property type="match status" value="1"/>
</dbReference>
<dbReference type="SUPFAM" id="SSF56524">
    <property type="entry name" value="Oxidoreductase molybdopterin-binding domain"/>
    <property type="match status" value="1"/>
</dbReference>
<evidence type="ECO:0000256" key="1">
    <source>
        <dbReference type="ARBA" id="ARBA00001924"/>
    </source>
</evidence>
<dbReference type="EMBL" id="JACKVH010000017">
    <property type="protein sequence ID" value="MCV7380749.1"/>
    <property type="molecule type" value="Genomic_DNA"/>
</dbReference>
<evidence type="ECO:0000313" key="6">
    <source>
        <dbReference type="EMBL" id="MCV7380749.1"/>
    </source>
</evidence>
<dbReference type="Gene3D" id="2.60.40.650">
    <property type="match status" value="1"/>
</dbReference>
<dbReference type="CDD" id="cd00158">
    <property type="entry name" value="RHOD"/>
    <property type="match status" value="2"/>
</dbReference>
<dbReference type="SUPFAM" id="SSF81296">
    <property type="entry name" value="E set domains"/>
    <property type="match status" value="1"/>
</dbReference>
<dbReference type="InterPro" id="IPR036374">
    <property type="entry name" value="OxRdtase_Mopterin-bd_sf"/>
</dbReference>
<dbReference type="GO" id="GO:0050313">
    <property type="term" value="F:sulfur dioxygenase activity"/>
    <property type="evidence" value="ECO:0007669"/>
    <property type="project" value="InterPro"/>
</dbReference>
<dbReference type="InterPro" id="IPR005066">
    <property type="entry name" value="MoCF_OxRdtse_dimer"/>
</dbReference>
<feature type="domain" description="Rhodanese" evidence="5">
    <location>
        <begin position="267"/>
        <end position="318"/>
    </location>
</feature>
<feature type="domain" description="Rhodanese" evidence="5">
    <location>
        <begin position="372"/>
        <end position="460"/>
    </location>
</feature>
<evidence type="ECO:0000259" key="5">
    <source>
        <dbReference type="PROSITE" id="PS50206"/>
    </source>
</evidence>
<reference evidence="6" key="3">
    <citation type="journal article" date="2022" name="BMC Genomics">
        <title>Comparative genome analysis of mycobacteria focusing on tRNA and non-coding RNA.</title>
        <authorList>
            <person name="Behra P.R.K."/>
            <person name="Pettersson B.M.F."/>
            <person name="Ramesh M."/>
            <person name="Das S."/>
            <person name="Dasgupta S."/>
            <person name="Kirsebom L.A."/>
        </authorList>
    </citation>
    <scope>NUCLEOTIDE SEQUENCE</scope>
    <source>
        <strain evidence="6">CCUG 55640</strain>
    </source>
</reference>
<keyword evidence="2" id="KW-0500">Molybdenum</keyword>
<dbReference type="CDD" id="cd02110">
    <property type="entry name" value="SO_family_Moco_dimer"/>
    <property type="match status" value="1"/>
</dbReference>
<dbReference type="Gene3D" id="3.90.420.10">
    <property type="entry name" value="Oxidoreductase, molybdopterin-binding domain"/>
    <property type="match status" value="1"/>
</dbReference>
<dbReference type="GO" id="GO:0043546">
    <property type="term" value="F:molybdopterin cofactor binding"/>
    <property type="evidence" value="ECO:0007669"/>
    <property type="project" value="TreeGrafter"/>
</dbReference>
<dbReference type="PROSITE" id="PS50206">
    <property type="entry name" value="RHODANESE_3"/>
    <property type="match status" value="3"/>
</dbReference>
<dbReference type="AlphaFoldDB" id="A0AA41XSU1"/>
<dbReference type="GO" id="GO:0006749">
    <property type="term" value="P:glutathione metabolic process"/>
    <property type="evidence" value="ECO:0007669"/>
    <property type="project" value="InterPro"/>
</dbReference>
<dbReference type="InterPro" id="IPR036866">
    <property type="entry name" value="RibonucZ/Hydroxyglut_hydro"/>
</dbReference>
<keyword evidence="3" id="KW-0479">Metal-binding</keyword>
<feature type="domain" description="Rhodanese" evidence="5">
    <location>
        <begin position="482"/>
        <end position="569"/>
    </location>
</feature>